<comment type="similarity">
    <text evidence="1">Belongs to the NAD(P)H dehydrogenase (quinone) family.</text>
</comment>
<feature type="domain" description="Flavodoxin-like fold" evidence="3">
    <location>
        <begin position="1"/>
        <end position="195"/>
    </location>
</feature>
<accession>A0A076EHJ6</accession>
<dbReference type="Proteomes" id="UP000028488">
    <property type="component" value="Chromosome"/>
</dbReference>
<dbReference type="InterPro" id="IPR003680">
    <property type="entry name" value="Flavodoxin_fold"/>
</dbReference>
<evidence type="ECO:0000256" key="1">
    <source>
        <dbReference type="ARBA" id="ARBA00006252"/>
    </source>
</evidence>
<sequence>MRILWVSAHPEPESLNAALRSDALAALRGAGHDIRTSDLYAMRWNPVVTAADFGHDPHHRLLVGARSGQALTEGTLAPDIRAEHRKLAWADAVIVQFPLWWYGMPAILKGWFDRVFVEGYGYGLRREDGSTRRYGDGTLAGKRAMTVVSFGGSADSAGPRGINGQMDELLFPIHHGIFWYTGMSALPPVLIDSADRLPAEHYPGVAARLIDRLSGLFTDPPLPFRSQSGGDYDTRFVLHEDRAPGVTGLRAHYADADSGTSESATEVRTTAGCNVF</sequence>
<proteinExistence type="inferred from homology"/>
<evidence type="ECO:0000313" key="5">
    <source>
        <dbReference type="Proteomes" id="UP000028488"/>
    </source>
</evidence>
<evidence type="ECO:0000259" key="3">
    <source>
        <dbReference type="Pfam" id="PF02525"/>
    </source>
</evidence>
<dbReference type="eggNOG" id="COG2249">
    <property type="taxonomic scope" value="Bacteria"/>
</dbReference>
<protein>
    <submittedName>
        <fullName evidence="4">NADPH-quinone reductase</fullName>
    </submittedName>
</protein>
<dbReference type="Gene3D" id="3.40.50.360">
    <property type="match status" value="1"/>
</dbReference>
<evidence type="ECO:0000256" key="2">
    <source>
        <dbReference type="ARBA" id="ARBA00023002"/>
    </source>
</evidence>
<name>A0A076EHJ6_RHOOP</name>
<dbReference type="Pfam" id="PF02525">
    <property type="entry name" value="Flavodoxin_2"/>
    <property type="match status" value="1"/>
</dbReference>
<keyword evidence="2" id="KW-0560">Oxidoreductase</keyword>
<organism evidence="4 5">
    <name type="scientific">Rhodococcus opacus</name>
    <name type="common">Nocardia opaca</name>
    <dbReference type="NCBI Taxonomy" id="37919"/>
    <lineage>
        <taxon>Bacteria</taxon>
        <taxon>Bacillati</taxon>
        <taxon>Actinomycetota</taxon>
        <taxon>Actinomycetes</taxon>
        <taxon>Mycobacteriales</taxon>
        <taxon>Nocardiaceae</taxon>
        <taxon>Rhodococcus</taxon>
    </lineage>
</organism>
<dbReference type="PANTHER" id="PTHR10204">
    <property type="entry name" value="NAD P H OXIDOREDUCTASE-RELATED"/>
    <property type="match status" value="1"/>
</dbReference>
<dbReference type="EMBL" id="CP008947">
    <property type="protein sequence ID" value="AII04682.1"/>
    <property type="molecule type" value="Genomic_DNA"/>
</dbReference>
<dbReference type="RefSeq" id="WP_128639012.1">
    <property type="nucleotide sequence ID" value="NZ_CP008947.1"/>
</dbReference>
<dbReference type="PANTHER" id="PTHR10204:SF34">
    <property type="entry name" value="NAD(P)H DEHYDROGENASE [QUINONE] 1 ISOFORM 1"/>
    <property type="match status" value="1"/>
</dbReference>
<gene>
    <name evidence="4" type="ORF">EP51_08755</name>
</gene>
<dbReference type="InterPro" id="IPR051545">
    <property type="entry name" value="NAD(P)H_dehydrogenase_qn"/>
</dbReference>
<reference evidence="4 5" key="1">
    <citation type="submission" date="2014-07" db="EMBL/GenBank/DDBJ databases">
        <title>Genome Sequence of Rhodococcus opacus Strain R7, a Biodegrader of Mono- and Polycyclic Aromatic Hydrocarbons.</title>
        <authorList>
            <person name="Di Gennaro P."/>
            <person name="Zampolli J."/>
            <person name="Presti I."/>
            <person name="Cappelletti M."/>
            <person name="D'Ursi P."/>
            <person name="Orro A."/>
            <person name="Mezzelani A."/>
            <person name="Milanesi L."/>
        </authorList>
    </citation>
    <scope>NUCLEOTIDE SEQUENCE [LARGE SCALE GENOMIC DNA]</scope>
    <source>
        <strain evidence="4 5">R7</strain>
    </source>
</reference>
<dbReference type="SUPFAM" id="SSF52218">
    <property type="entry name" value="Flavoproteins"/>
    <property type="match status" value="1"/>
</dbReference>
<dbReference type="GO" id="GO:0005829">
    <property type="term" value="C:cytosol"/>
    <property type="evidence" value="ECO:0007669"/>
    <property type="project" value="TreeGrafter"/>
</dbReference>
<dbReference type="AlphaFoldDB" id="A0A076EHJ6"/>
<evidence type="ECO:0000313" key="4">
    <source>
        <dbReference type="EMBL" id="AII04682.1"/>
    </source>
</evidence>
<dbReference type="InterPro" id="IPR029039">
    <property type="entry name" value="Flavoprotein-like_sf"/>
</dbReference>
<dbReference type="GO" id="GO:0003955">
    <property type="term" value="F:NAD(P)H dehydrogenase (quinone) activity"/>
    <property type="evidence" value="ECO:0007669"/>
    <property type="project" value="TreeGrafter"/>
</dbReference>